<sequence length="397" mass="40769">MMAVPDPSALRDVDVAGLHRWLERHRGHVLDDVLDLVGQETPSDDPALLDRGLARLERWATGMLGQPRHRSRTDGGSHGDTLTLEFAGTGCAPVVLLGHYDTVWPAGTLADWPCTVDGDRATGPGIFDMKAGLVQAVWALRALSATGHQAPPVRLVLNGDEEIGSPVSRPVIERACAGAAAVLVFEGSAAGALKTGRKGVGIFDVTVTGREAHAGLEPEKGVSAIDEMARATLKLHALADPAAGTTVNVGLVQGGSAINVVAGRAAARVDVRVASRAEADRVDHALARLKPHDPRAGITVTGEWNRPVMERTPAIAAMAGLARAAAAELGSDLAEVSVGGASDGNFAAATGVPVLDGIGAVGDGAHARHEHVSVAALTERSAIAAAVLAAFPKGRTE</sequence>
<dbReference type="Proteomes" id="UP001054854">
    <property type="component" value="Unassembled WGS sequence"/>
</dbReference>
<name>A0ABQ3TTZ4_STRHY</name>
<accession>A0ABQ3TTZ4</accession>
<gene>
    <name evidence="4" type="ORF">TPA0910_12300</name>
</gene>
<dbReference type="SUPFAM" id="SSF55031">
    <property type="entry name" value="Bacterial exopeptidase dimerisation domain"/>
    <property type="match status" value="1"/>
</dbReference>
<evidence type="ECO:0000256" key="1">
    <source>
        <dbReference type="ARBA" id="ARBA00022723"/>
    </source>
</evidence>
<dbReference type="SUPFAM" id="SSF53187">
    <property type="entry name" value="Zn-dependent exopeptidases"/>
    <property type="match status" value="1"/>
</dbReference>
<organism evidence="4 5">
    <name type="scientific">Streptomyces hygroscopicus</name>
    <dbReference type="NCBI Taxonomy" id="1912"/>
    <lineage>
        <taxon>Bacteria</taxon>
        <taxon>Bacillati</taxon>
        <taxon>Actinomycetota</taxon>
        <taxon>Actinomycetes</taxon>
        <taxon>Kitasatosporales</taxon>
        <taxon>Streptomycetaceae</taxon>
        <taxon>Streptomyces</taxon>
        <taxon>Streptomyces violaceusniger group</taxon>
    </lineage>
</organism>
<proteinExistence type="predicted"/>
<dbReference type="PIRSF" id="PIRSF037238">
    <property type="entry name" value="Carboxypeptidase_G2"/>
    <property type="match status" value="1"/>
</dbReference>
<dbReference type="InterPro" id="IPR050072">
    <property type="entry name" value="Peptidase_M20A"/>
</dbReference>
<feature type="domain" description="Peptidase M20 dimerisation" evidence="3">
    <location>
        <begin position="195"/>
        <end position="287"/>
    </location>
</feature>
<keyword evidence="2" id="KW-0378">Hydrolase</keyword>
<dbReference type="InterPro" id="IPR036264">
    <property type="entry name" value="Bact_exopeptidase_dim_dom"/>
</dbReference>
<dbReference type="InterPro" id="IPR011650">
    <property type="entry name" value="Peptidase_M20_dimer"/>
</dbReference>
<dbReference type="RefSeq" id="WP_236256175.1">
    <property type="nucleotide sequence ID" value="NZ_BNEK01000002.1"/>
</dbReference>
<evidence type="ECO:0000259" key="3">
    <source>
        <dbReference type="Pfam" id="PF07687"/>
    </source>
</evidence>
<dbReference type="Gene3D" id="3.40.630.10">
    <property type="entry name" value="Zn peptidases"/>
    <property type="match status" value="1"/>
</dbReference>
<dbReference type="PANTHER" id="PTHR43808:SF9">
    <property type="entry name" value="BLL0789 PROTEIN"/>
    <property type="match status" value="1"/>
</dbReference>
<keyword evidence="5" id="KW-1185">Reference proteome</keyword>
<comment type="caution">
    <text evidence="4">The sequence shown here is derived from an EMBL/GenBank/DDBJ whole genome shotgun (WGS) entry which is preliminary data.</text>
</comment>
<dbReference type="Gene3D" id="3.30.70.360">
    <property type="match status" value="1"/>
</dbReference>
<dbReference type="PANTHER" id="PTHR43808">
    <property type="entry name" value="ACETYLORNITHINE DEACETYLASE"/>
    <property type="match status" value="1"/>
</dbReference>
<keyword evidence="1" id="KW-0479">Metal-binding</keyword>
<dbReference type="Pfam" id="PF01546">
    <property type="entry name" value="Peptidase_M20"/>
    <property type="match status" value="1"/>
</dbReference>
<protein>
    <submittedName>
        <fullName evidence="4">Peptidase M20</fullName>
    </submittedName>
</protein>
<evidence type="ECO:0000256" key="2">
    <source>
        <dbReference type="ARBA" id="ARBA00022801"/>
    </source>
</evidence>
<evidence type="ECO:0000313" key="4">
    <source>
        <dbReference type="EMBL" id="GHJ26797.1"/>
    </source>
</evidence>
<dbReference type="InterPro" id="IPR017150">
    <property type="entry name" value="Pept_M20_glutamate_carboxypep"/>
</dbReference>
<reference evidence="4" key="1">
    <citation type="submission" date="2024-05" db="EMBL/GenBank/DDBJ databases">
        <title>Whole genome shotgun sequence of Streptomyces hygroscopicus NBRC 113678.</title>
        <authorList>
            <person name="Komaki H."/>
            <person name="Tamura T."/>
        </authorList>
    </citation>
    <scope>NUCLEOTIDE SEQUENCE</scope>
    <source>
        <strain evidence="4">N11-34</strain>
    </source>
</reference>
<dbReference type="InterPro" id="IPR002933">
    <property type="entry name" value="Peptidase_M20"/>
</dbReference>
<dbReference type="CDD" id="cd03885">
    <property type="entry name" value="M20_CPDG2"/>
    <property type="match status" value="1"/>
</dbReference>
<dbReference type="Pfam" id="PF07687">
    <property type="entry name" value="M20_dimer"/>
    <property type="match status" value="1"/>
</dbReference>
<evidence type="ECO:0000313" key="5">
    <source>
        <dbReference type="Proteomes" id="UP001054854"/>
    </source>
</evidence>
<dbReference type="EMBL" id="BNEK01000002">
    <property type="protein sequence ID" value="GHJ26797.1"/>
    <property type="molecule type" value="Genomic_DNA"/>
</dbReference>